<name>A0ABD3PEV3_9STRA</name>
<evidence type="ECO:0000256" key="1">
    <source>
        <dbReference type="SAM" id="MobiDB-lite"/>
    </source>
</evidence>
<evidence type="ECO:0000313" key="3">
    <source>
        <dbReference type="Proteomes" id="UP001516023"/>
    </source>
</evidence>
<accession>A0ABD3PEV3</accession>
<protein>
    <submittedName>
        <fullName evidence="2">Uncharacterized protein</fullName>
    </submittedName>
</protein>
<reference evidence="2 3" key="1">
    <citation type="journal article" date="2020" name="G3 (Bethesda)">
        <title>Improved Reference Genome for Cyclotella cryptica CCMP332, a Model for Cell Wall Morphogenesis, Salinity Adaptation, and Lipid Production in Diatoms (Bacillariophyta).</title>
        <authorList>
            <person name="Roberts W.R."/>
            <person name="Downey K.M."/>
            <person name="Ruck E.C."/>
            <person name="Traller J.C."/>
            <person name="Alverson A.J."/>
        </authorList>
    </citation>
    <scope>NUCLEOTIDE SEQUENCE [LARGE SCALE GENOMIC DNA]</scope>
    <source>
        <strain evidence="2 3">CCMP332</strain>
    </source>
</reference>
<evidence type="ECO:0000313" key="2">
    <source>
        <dbReference type="EMBL" id="KAL3786197.1"/>
    </source>
</evidence>
<dbReference type="EMBL" id="JABMIG020000200">
    <property type="protein sequence ID" value="KAL3786197.1"/>
    <property type="molecule type" value="Genomic_DNA"/>
</dbReference>
<proteinExistence type="predicted"/>
<comment type="caution">
    <text evidence="2">The sequence shown here is derived from an EMBL/GenBank/DDBJ whole genome shotgun (WGS) entry which is preliminary data.</text>
</comment>
<dbReference type="Proteomes" id="UP001516023">
    <property type="component" value="Unassembled WGS sequence"/>
</dbReference>
<dbReference type="AlphaFoldDB" id="A0ABD3PEV3"/>
<gene>
    <name evidence="2" type="ORF">HJC23_001273</name>
</gene>
<keyword evidence="3" id="KW-1185">Reference proteome</keyword>
<feature type="region of interest" description="Disordered" evidence="1">
    <location>
        <begin position="265"/>
        <end position="305"/>
    </location>
</feature>
<organism evidence="2 3">
    <name type="scientific">Cyclotella cryptica</name>
    <dbReference type="NCBI Taxonomy" id="29204"/>
    <lineage>
        <taxon>Eukaryota</taxon>
        <taxon>Sar</taxon>
        <taxon>Stramenopiles</taxon>
        <taxon>Ochrophyta</taxon>
        <taxon>Bacillariophyta</taxon>
        <taxon>Coscinodiscophyceae</taxon>
        <taxon>Thalassiosirophycidae</taxon>
        <taxon>Stephanodiscales</taxon>
        <taxon>Stephanodiscaceae</taxon>
        <taxon>Cyclotella</taxon>
    </lineage>
</organism>
<feature type="compositionally biased region" description="Polar residues" evidence="1">
    <location>
        <begin position="291"/>
        <end position="304"/>
    </location>
</feature>
<feature type="non-terminal residue" evidence="2">
    <location>
        <position position="1"/>
    </location>
</feature>
<sequence length="332" mass="36569">TFQSTYSQSKMSSNGITQSREQLKLQTSRLIQKLESTWNHDLAFQSPSSEQSRSLKRNGANTARQAKFELGSSSDLLGVVVEGGDGTKKISDTKATTVGNRVALKARASPVSTCSSQTHADNSIVSLLADENTPPSKAEHLGTKLRIPSNRHVTFSSDVNFTSSLYPTKTRRCTPHKPINTGGRVVAMSPARTLSTRKTSSLLQTGAVRVNVAYYTNPRRKINPRSTRLIESGAVRKVVSRHTTPRKLIGNRNMWYVMYRAGSPPPSTGRLKLRDLNLNTPPKSEVETPSKNEFSSSRRSNASTGGHKFRALLSEQCKSPTIERDVSRTLFH</sequence>